<gene>
    <name evidence="2" type="ORF">PSI23_04415</name>
</gene>
<protein>
    <submittedName>
        <fullName evidence="2">DUF3850 domain-containing protein</fullName>
    </submittedName>
</protein>
<keyword evidence="3" id="KW-1185">Reference proteome</keyword>
<dbReference type="InterPro" id="IPR039440">
    <property type="entry name" value="DUF3850"/>
</dbReference>
<dbReference type="Pfam" id="PF12961">
    <property type="entry name" value="DUF3850"/>
    <property type="match status" value="1"/>
</dbReference>
<sequence>MFDVRQPTQRINTMEINKMTKGTVRTIHNLKIKSIYFEAVKGGDKKAEFRINDHEYKKGDFLGLHEIDDNDNFTSDPIFVKVTDVTVIDSDLYPQIGGEFVLLSFELSSMNCVFA</sequence>
<dbReference type="RefSeq" id="WP_273553933.1">
    <property type="nucleotide sequence ID" value="NZ_JAQRFI010000007.1"/>
</dbReference>
<proteinExistence type="predicted"/>
<dbReference type="Proteomes" id="UP001217178">
    <property type="component" value="Unassembled WGS sequence"/>
</dbReference>
<evidence type="ECO:0000259" key="1">
    <source>
        <dbReference type="Pfam" id="PF12961"/>
    </source>
</evidence>
<reference evidence="2 3" key="1">
    <citation type="submission" date="2023-02" db="EMBL/GenBank/DDBJ databases">
        <title>Entomopathogenic bacteria.</title>
        <authorList>
            <person name="Machado R.A."/>
        </authorList>
    </citation>
    <scope>NUCLEOTIDE SEQUENCE [LARGE SCALE GENOMIC DNA]</scope>
    <source>
        <strain evidence="2 3">XENO-10</strain>
    </source>
</reference>
<accession>A0ABT5LDJ3</accession>
<dbReference type="EMBL" id="JAQRFI010000007">
    <property type="protein sequence ID" value="MDC9588571.1"/>
    <property type="molecule type" value="Genomic_DNA"/>
</dbReference>
<dbReference type="InterPro" id="IPR015947">
    <property type="entry name" value="PUA-like_sf"/>
</dbReference>
<feature type="domain" description="DUF3850" evidence="1">
    <location>
        <begin position="27"/>
        <end position="86"/>
    </location>
</feature>
<dbReference type="SUPFAM" id="SSF88697">
    <property type="entry name" value="PUA domain-like"/>
    <property type="match status" value="1"/>
</dbReference>
<evidence type="ECO:0000313" key="3">
    <source>
        <dbReference type="Proteomes" id="UP001217178"/>
    </source>
</evidence>
<evidence type="ECO:0000313" key="2">
    <source>
        <dbReference type="EMBL" id="MDC9588571.1"/>
    </source>
</evidence>
<name>A0ABT5LDJ3_9GAMM</name>
<organism evidence="2 3">
    <name type="scientific">Xenorhabdus yunnanensis</name>
    <dbReference type="NCBI Taxonomy" id="3025878"/>
    <lineage>
        <taxon>Bacteria</taxon>
        <taxon>Pseudomonadati</taxon>
        <taxon>Pseudomonadota</taxon>
        <taxon>Gammaproteobacteria</taxon>
        <taxon>Enterobacterales</taxon>
        <taxon>Morganellaceae</taxon>
        <taxon>Xenorhabdus</taxon>
    </lineage>
</organism>
<dbReference type="Gene3D" id="2.30.130.30">
    <property type="entry name" value="Hypothetical protein"/>
    <property type="match status" value="1"/>
</dbReference>
<comment type="caution">
    <text evidence="2">The sequence shown here is derived from an EMBL/GenBank/DDBJ whole genome shotgun (WGS) entry which is preliminary data.</text>
</comment>